<dbReference type="InterPro" id="IPR010065">
    <property type="entry name" value="AA_ABC_transptr_permease_3TM"/>
</dbReference>
<name>A0A7X3CQZ2_9BACL</name>
<dbReference type="Gene3D" id="1.10.3720.10">
    <property type="entry name" value="MetI-like"/>
    <property type="match status" value="1"/>
</dbReference>
<keyword evidence="7 9" id="KW-1133">Transmembrane helix</keyword>
<comment type="similarity">
    <text evidence="2">Belongs to the binding-protein-dependent transport system permease family. HisMQ subfamily.</text>
</comment>
<dbReference type="SUPFAM" id="SSF161098">
    <property type="entry name" value="MetI-like"/>
    <property type="match status" value="1"/>
</dbReference>
<evidence type="ECO:0000259" key="10">
    <source>
        <dbReference type="PROSITE" id="PS50928"/>
    </source>
</evidence>
<evidence type="ECO:0000256" key="2">
    <source>
        <dbReference type="ARBA" id="ARBA00010072"/>
    </source>
</evidence>
<evidence type="ECO:0000256" key="8">
    <source>
        <dbReference type="ARBA" id="ARBA00023136"/>
    </source>
</evidence>
<keyword evidence="3 9" id="KW-0813">Transport</keyword>
<evidence type="ECO:0000256" key="3">
    <source>
        <dbReference type="ARBA" id="ARBA00022448"/>
    </source>
</evidence>
<evidence type="ECO:0000256" key="4">
    <source>
        <dbReference type="ARBA" id="ARBA00022475"/>
    </source>
</evidence>
<proteinExistence type="inferred from homology"/>
<dbReference type="PANTHER" id="PTHR30614">
    <property type="entry name" value="MEMBRANE COMPONENT OF AMINO ACID ABC TRANSPORTER"/>
    <property type="match status" value="1"/>
</dbReference>
<dbReference type="GO" id="GO:0006865">
    <property type="term" value="P:amino acid transport"/>
    <property type="evidence" value="ECO:0007669"/>
    <property type="project" value="UniProtKB-KW"/>
</dbReference>
<dbReference type="InterPro" id="IPR043429">
    <property type="entry name" value="ArtM/GltK/GlnP/TcyL/YhdX-like"/>
</dbReference>
<dbReference type="Proteomes" id="UP000450917">
    <property type="component" value="Unassembled WGS sequence"/>
</dbReference>
<evidence type="ECO:0000313" key="12">
    <source>
        <dbReference type="Proteomes" id="UP000450917"/>
    </source>
</evidence>
<feature type="transmembrane region" description="Helical" evidence="9">
    <location>
        <begin position="197"/>
        <end position="218"/>
    </location>
</feature>
<dbReference type="GO" id="GO:0022857">
    <property type="term" value="F:transmembrane transporter activity"/>
    <property type="evidence" value="ECO:0007669"/>
    <property type="project" value="InterPro"/>
</dbReference>
<organism evidence="11 12">
    <name type="scientific">Paenibacillus validus</name>
    <dbReference type="NCBI Taxonomy" id="44253"/>
    <lineage>
        <taxon>Bacteria</taxon>
        <taxon>Bacillati</taxon>
        <taxon>Bacillota</taxon>
        <taxon>Bacilli</taxon>
        <taxon>Bacillales</taxon>
        <taxon>Paenibacillaceae</taxon>
        <taxon>Paenibacillus</taxon>
    </lineage>
</organism>
<dbReference type="FunFam" id="1.10.3720.10:FF:000033">
    <property type="entry name" value="Polar amino acid ABC transporter permease"/>
    <property type="match status" value="1"/>
</dbReference>
<comment type="subcellular location">
    <subcellularLocation>
        <location evidence="1 9">Cell membrane</location>
        <topology evidence="1 9">Multi-pass membrane protein</topology>
    </subcellularLocation>
</comment>
<sequence length="226" mass="25209">MDFSFLPKYYMFFIDGAKVTLILSAFTVVLGVILGIFIALMRISKIWPLRLFATSYIEFIRGTPMLVQVFLFYYGLPKIGIHFPEVPYFGSSFPDMMAAVIALSINSSAYVAETFRAGIQAIDRGQMEAARSLGMSHAMAMRHIILPQALRNVLPALGNEFVIIIKDSSIVSVIGIGELMYSADTVKGNTFLPFEPLIVVAFIYFIMTFTLSKLLGIAERRMKTSD</sequence>
<dbReference type="EMBL" id="WNZX01000002">
    <property type="protein sequence ID" value="MUG69697.1"/>
    <property type="molecule type" value="Genomic_DNA"/>
</dbReference>
<dbReference type="InterPro" id="IPR000515">
    <property type="entry name" value="MetI-like"/>
</dbReference>
<evidence type="ECO:0000256" key="1">
    <source>
        <dbReference type="ARBA" id="ARBA00004651"/>
    </source>
</evidence>
<dbReference type="AlphaFoldDB" id="A0A7X3CQZ2"/>
<evidence type="ECO:0000256" key="5">
    <source>
        <dbReference type="ARBA" id="ARBA00022692"/>
    </source>
</evidence>
<evidence type="ECO:0000256" key="7">
    <source>
        <dbReference type="ARBA" id="ARBA00022989"/>
    </source>
</evidence>
<dbReference type="GO" id="GO:0043190">
    <property type="term" value="C:ATP-binding cassette (ABC) transporter complex"/>
    <property type="evidence" value="ECO:0007669"/>
    <property type="project" value="InterPro"/>
</dbReference>
<protein>
    <submittedName>
        <fullName evidence="11">ABC transporter permease subunit</fullName>
    </submittedName>
</protein>
<keyword evidence="4" id="KW-1003">Cell membrane</keyword>
<dbReference type="PANTHER" id="PTHR30614:SF20">
    <property type="entry name" value="GLUTAMINE TRANSPORT SYSTEM PERMEASE PROTEIN GLNP"/>
    <property type="match status" value="1"/>
</dbReference>
<comment type="caution">
    <text evidence="11">The sequence shown here is derived from an EMBL/GenBank/DDBJ whole genome shotgun (WGS) entry which is preliminary data.</text>
</comment>
<dbReference type="PROSITE" id="PS50928">
    <property type="entry name" value="ABC_TM1"/>
    <property type="match status" value="1"/>
</dbReference>
<gene>
    <name evidence="11" type="ORF">GNP93_03290</name>
</gene>
<keyword evidence="6" id="KW-0029">Amino-acid transport</keyword>
<evidence type="ECO:0000256" key="6">
    <source>
        <dbReference type="ARBA" id="ARBA00022970"/>
    </source>
</evidence>
<keyword evidence="5 9" id="KW-0812">Transmembrane</keyword>
<reference evidence="11 12" key="1">
    <citation type="submission" date="2019-11" db="EMBL/GenBank/DDBJ databases">
        <title>Draft genome sequences of five Paenibacillus species of dairy origin.</title>
        <authorList>
            <person name="Olajide A.M."/>
            <person name="Chen S."/>
            <person name="Lapointe G."/>
        </authorList>
    </citation>
    <scope>NUCLEOTIDE SEQUENCE [LARGE SCALE GENOMIC DNA]</scope>
    <source>
        <strain evidence="11 12">2CS3</strain>
    </source>
</reference>
<dbReference type="CDD" id="cd06261">
    <property type="entry name" value="TM_PBP2"/>
    <property type="match status" value="1"/>
</dbReference>
<accession>A0A7X3CQZ2</accession>
<feature type="domain" description="ABC transmembrane type-1" evidence="10">
    <location>
        <begin position="17"/>
        <end position="215"/>
    </location>
</feature>
<keyword evidence="12" id="KW-1185">Reference proteome</keyword>
<dbReference type="RefSeq" id="WP_127605833.1">
    <property type="nucleotide sequence ID" value="NZ_JARTHJ010000045.1"/>
</dbReference>
<dbReference type="InterPro" id="IPR035906">
    <property type="entry name" value="MetI-like_sf"/>
</dbReference>
<keyword evidence="8 9" id="KW-0472">Membrane</keyword>
<feature type="transmembrane region" description="Helical" evidence="9">
    <location>
        <begin position="53"/>
        <end position="76"/>
    </location>
</feature>
<dbReference type="Pfam" id="PF00528">
    <property type="entry name" value="BPD_transp_1"/>
    <property type="match status" value="1"/>
</dbReference>
<dbReference type="NCBIfam" id="TIGR01726">
    <property type="entry name" value="HEQRo_perm_3TM"/>
    <property type="match status" value="1"/>
</dbReference>
<evidence type="ECO:0000256" key="9">
    <source>
        <dbReference type="RuleBase" id="RU363032"/>
    </source>
</evidence>
<feature type="transmembrane region" description="Helical" evidence="9">
    <location>
        <begin position="20"/>
        <end position="41"/>
    </location>
</feature>
<feature type="transmembrane region" description="Helical" evidence="9">
    <location>
        <begin position="96"/>
        <end position="112"/>
    </location>
</feature>
<evidence type="ECO:0000313" key="11">
    <source>
        <dbReference type="EMBL" id="MUG69697.1"/>
    </source>
</evidence>